<evidence type="ECO:0000313" key="2">
    <source>
        <dbReference type="EMBL" id="GGJ22844.1"/>
    </source>
</evidence>
<sequence>MALRRMATSVNEEQTGTMRTYQGRATVIVEGAEYEVDADLWSESGHVRVAAMGDVSSVKGLASWGGTLDANHEEACWNILNGGVMRLQLRDGGEGEFLASGGTLGGPVRITGNGEPPF</sequence>
<comment type="caution">
    <text evidence="2">The sequence shown here is derived from an EMBL/GenBank/DDBJ whole genome shotgun (WGS) entry which is preliminary data.</text>
</comment>
<evidence type="ECO:0000313" key="3">
    <source>
        <dbReference type="Proteomes" id="UP000625682"/>
    </source>
</evidence>
<dbReference type="Proteomes" id="UP000625682">
    <property type="component" value="Unassembled WGS sequence"/>
</dbReference>
<reference evidence="2" key="2">
    <citation type="submission" date="2020-09" db="EMBL/GenBank/DDBJ databases">
        <authorList>
            <person name="Sun Q."/>
            <person name="Zhou Y."/>
        </authorList>
    </citation>
    <scope>NUCLEOTIDE SEQUENCE</scope>
    <source>
        <strain evidence="2">CGMCC 4.7272</strain>
    </source>
</reference>
<dbReference type="AlphaFoldDB" id="A0A917KNS8"/>
<gene>
    <name evidence="2" type="ORF">GCM10012282_19190</name>
</gene>
<accession>A0A917KNS8</accession>
<reference evidence="2" key="1">
    <citation type="journal article" date="2014" name="Int. J. Syst. Evol. Microbiol.">
        <title>Complete genome sequence of Corynebacterium casei LMG S-19264T (=DSM 44701T), isolated from a smear-ripened cheese.</title>
        <authorList>
            <consortium name="US DOE Joint Genome Institute (JGI-PGF)"/>
            <person name="Walter F."/>
            <person name="Albersmeier A."/>
            <person name="Kalinowski J."/>
            <person name="Ruckert C."/>
        </authorList>
    </citation>
    <scope>NUCLEOTIDE SEQUENCE</scope>
    <source>
        <strain evidence="2">CGMCC 4.7272</strain>
    </source>
</reference>
<proteinExistence type="predicted"/>
<organism evidence="2 3">
    <name type="scientific">Streptomyces lacrimifluminis</name>
    <dbReference type="NCBI Taxonomy" id="1500077"/>
    <lineage>
        <taxon>Bacteria</taxon>
        <taxon>Bacillati</taxon>
        <taxon>Actinomycetota</taxon>
        <taxon>Actinomycetes</taxon>
        <taxon>Kitasatosporales</taxon>
        <taxon>Streptomycetaceae</taxon>
        <taxon>Streptomyces</taxon>
    </lineage>
</organism>
<evidence type="ECO:0000256" key="1">
    <source>
        <dbReference type="SAM" id="MobiDB-lite"/>
    </source>
</evidence>
<keyword evidence="3" id="KW-1185">Reference proteome</keyword>
<protein>
    <submittedName>
        <fullName evidence="2">Uncharacterized protein</fullName>
    </submittedName>
</protein>
<feature type="region of interest" description="Disordered" evidence="1">
    <location>
        <begin position="98"/>
        <end position="118"/>
    </location>
</feature>
<name>A0A917KNS8_9ACTN</name>
<dbReference type="EMBL" id="BMMU01000004">
    <property type="protein sequence ID" value="GGJ22844.1"/>
    <property type="molecule type" value="Genomic_DNA"/>
</dbReference>